<name>A0A5J4U208_9EUKA</name>
<feature type="non-terminal residue" evidence="1">
    <location>
        <position position="1"/>
    </location>
</feature>
<accession>A0A5J4U208</accession>
<dbReference type="Proteomes" id="UP000324800">
    <property type="component" value="Unassembled WGS sequence"/>
</dbReference>
<evidence type="ECO:0000313" key="1">
    <source>
        <dbReference type="EMBL" id="KAA6364200.1"/>
    </source>
</evidence>
<gene>
    <name evidence="1" type="ORF">EZS28_040273</name>
</gene>
<reference evidence="1 2" key="1">
    <citation type="submission" date="2019-03" db="EMBL/GenBank/DDBJ databases">
        <title>Single cell metagenomics reveals metabolic interactions within the superorganism composed of flagellate Streblomastix strix and complex community of Bacteroidetes bacteria on its surface.</title>
        <authorList>
            <person name="Treitli S.C."/>
            <person name="Kolisko M."/>
            <person name="Husnik F."/>
            <person name="Keeling P."/>
            <person name="Hampl V."/>
        </authorList>
    </citation>
    <scope>NUCLEOTIDE SEQUENCE [LARGE SCALE GENOMIC DNA]</scope>
    <source>
        <strain evidence="1">ST1C</strain>
    </source>
</reference>
<protein>
    <submittedName>
        <fullName evidence="1">Uncharacterized protein</fullName>
    </submittedName>
</protein>
<evidence type="ECO:0000313" key="2">
    <source>
        <dbReference type="Proteomes" id="UP000324800"/>
    </source>
</evidence>
<organism evidence="1 2">
    <name type="scientific">Streblomastix strix</name>
    <dbReference type="NCBI Taxonomy" id="222440"/>
    <lineage>
        <taxon>Eukaryota</taxon>
        <taxon>Metamonada</taxon>
        <taxon>Preaxostyla</taxon>
        <taxon>Oxymonadida</taxon>
        <taxon>Streblomastigidae</taxon>
        <taxon>Streblomastix</taxon>
    </lineage>
</organism>
<proteinExistence type="predicted"/>
<sequence>INDTEIMVKPLMNLTDTFEQFNIDVLHYISIASCAFATKHYSTYFPSKFILESNKQQYYEDFDINADYFDPNPKVKPFELTTGYWKNKCYHYKQQDCKAGRETEKNVTANKYDYYKRLFETSVYSICSAKFTHHNPTENE</sequence>
<dbReference type="EMBL" id="SNRW01021947">
    <property type="protein sequence ID" value="KAA6364200.1"/>
    <property type="molecule type" value="Genomic_DNA"/>
</dbReference>
<dbReference type="AlphaFoldDB" id="A0A5J4U208"/>
<comment type="caution">
    <text evidence="1">The sequence shown here is derived from an EMBL/GenBank/DDBJ whole genome shotgun (WGS) entry which is preliminary data.</text>
</comment>